<name>A0A370TQI9_9HELO</name>
<dbReference type="PANTHER" id="PTHR31601">
    <property type="entry name" value="28S RIBOSOMAL PROTEIN S36, MITOCHONDRIAL"/>
    <property type="match status" value="1"/>
</dbReference>
<gene>
    <name evidence="5" type="ORF">BP5553_05207</name>
</gene>
<dbReference type="GO" id="GO:0005739">
    <property type="term" value="C:mitochondrion"/>
    <property type="evidence" value="ECO:0007669"/>
    <property type="project" value="UniProtKB-SubCell"/>
</dbReference>
<evidence type="ECO:0000256" key="2">
    <source>
        <dbReference type="ARBA" id="ARBA00023128"/>
    </source>
</evidence>
<dbReference type="Pfam" id="PF10937">
    <property type="entry name" value="Kgd4-YMR31"/>
    <property type="match status" value="1"/>
</dbReference>
<dbReference type="InterPro" id="IPR020373">
    <property type="entry name" value="Kgd4/YMR-31"/>
</dbReference>
<evidence type="ECO:0000256" key="1">
    <source>
        <dbReference type="ARBA" id="ARBA00004173"/>
    </source>
</evidence>
<dbReference type="GO" id="GO:0004591">
    <property type="term" value="F:oxoglutarate dehydrogenase (succinyl-transferring) activity"/>
    <property type="evidence" value="ECO:0007669"/>
    <property type="project" value="TreeGrafter"/>
</dbReference>
<evidence type="ECO:0000256" key="3">
    <source>
        <dbReference type="ARBA" id="ARBA00043970"/>
    </source>
</evidence>
<comment type="caution">
    <text evidence="5">The sequence shown here is derived from an EMBL/GenBank/DDBJ whole genome shotgun (WGS) entry which is preliminary data.</text>
</comment>
<sequence>MFATRVLRQAAAAERTPMIKFIGKRPIPESIDHSARNVHPASPSPRLPSDFTSAPSAANFSSYRQKAIQHGPLSRGIGAVSGQSLGPVAPAKGEYFDRDQLPARFRRSLLDMAEIDAIETGEESEGGKSTPYKDENKNAMIPYGLDPGCNIIASVCHAKDTHAWACDDWEVLPGILGTLPAEVDVTWKCSLGGGNGGGTGVDFLAGSCVVRV</sequence>
<evidence type="ECO:0000313" key="5">
    <source>
        <dbReference type="EMBL" id="RDL37774.1"/>
    </source>
</evidence>
<proteinExistence type="inferred from homology"/>
<feature type="region of interest" description="Disordered" evidence="4">
    <location>
        <begin position="30"/>
        <end position="55"/>
    </location>
</feature>
<keyword evidence="6" id="KW-1185">Reference proteome</keyword>
<dbReference type="GO" id="GO:0006103">
    <property type="term" value="P:2-oxoglutarate metabolic process"/>
    <property type="evidence" value="ECO:0007669"/>
    <property type="project" value="InterPro"/>
</dbReference>
<comment type="similarity">
    <text evidence="3">Belongs to the alpha-ketoglutarate dehydrogenase component 4 family.</text>
</comment>
<organism evidence="5 6">
    <name type="scientific">Venustampulla echinocandica</name>
    <dbReference type="NCBI Taxonomy" id="2656787"/>
    <lineage>
        <taxon>Eukaryota</taxon>
        <taxon>Fungi</taxon>
        <taxon>Dikarya</taxon>
        <taxon>Ascomycota</taxon>
        <taxon>Pezizomycotina</taxon>
        <taxon>Leotiomycetes</taxon>
        <taxon>Helotiales</taxon>
        <taxon>Pleuroascaceae</taxon>
        <taxon>Venustampulla</taxon>
    </lineage>
</organism>
<accession>A0A370TQI9</accession>
<dbReference type="RefSeq" id="XP_031870430.1">
    <property type="nucleotide sequence ID" value="XM_032013830.1"/>
</dbReference>
<dbReference type="AlphaFoldDB" id="A0A370TQI9"/>
<protein>
    <submittedName>
        <fullName evidence="5">Uncharacterized protein</fullName>
    </submittedName>
</protein>
<reference evidence="5 6" key="1">
    <citation type="journal article" date="2018" name="IMA Fungus">
        <title>IMA Genome-F 9: Draft genome sequence of Annulohypoxylon stygium, Aspergillus mulundensis, Berkeleyomyces basicola (syn. Thielaviopsis basicola), Ceratocystis smalleyi, two Cercospora beticola strains, Coleophoma cylindrospora, Fusarium fracticaudum, Phialophora cf. hyalina, and Morchella septimelata.</title>
        <authorList>
            <person name="Wingfield B.D."/>
            <person name="Bills G.F."/>
            <person name="Dong Y."/>
            <person name="Huang W."/>
            <person name="Nel W.J."/>
            <person name="Swalarsk-Parry B.S."/>
            <person name="Vaghefi N."/>
            <person name="Wilken P.M."/>
            <person name="An Z."/>
            <person name="de Beer Z.W."/>
            <person name="De Vos L."/>
            <person name="Chen L."/>
            <person name="Duong T.A."/>
            <person name="Gao Y."/>
            <person name="Hammerbacher A."/>
            <person name="Kikkert J.R."/>
            <person name="Li Y."/>
            <person name="Li H."/>
            <person name="Li K."/>
            <person name="Li Q."/>
            <person name="Liu X."/>
            <person name="Ma X."/>
            <person name="Naidoo K."/>
            <person name="Pethybridge S.J."/>
            <person name="Sun J."/>
            <person name="Steenkamp E.T."/>
            <person name="van der Nest M.A."/>
            <person name="van Wyk S."/>
            <person name="Wingfield M.J."/>
            <person name="Xiong C."/>
            <person name="Yue Q."/>
            <person name="Zhang X."/>
        </authorList>
    </citation>
    <scope>NUCLEOTIDE SEQUENCE [LARGE SCALE GENOMIC DNA]</scope>
    <source>
        <strain evidence="5 6">BP 5553</strain>
    </source>
</reference>
<dbReference type="OrthoDB" id="2116030at2759"/>
<dbReference type="STRING" id="2656787.A0A370TQI9"/>
<dbReference type="EMBL" id="NPIC01000003">
    <property type="protein sequence ID" value="RDL37774.1"/>
    <property type="molecule type" value="Genomic_DNA"/>
</dbReference>
<evidence type="ECO:0000313" key="6">
    <source>
        <dbReference type="Proteomes" id="UP000254866"/>
    </source>
</evidence>
<comment type="subcellular location">
    <subcellularLocation>
        <location evidence="1">Mitochondrion</location>
    </subcellularLocation>
</comment>
<evidence type="ECO:0000256" key="4">
    <source>
        <dbReference type="SAM" id="MobiDB-lite"/>
    </source>
</evidence>
<dbReference type="PANTHER" id="PTHR31601:SF2">
    <property type="entry name" value="ALPHA-KETOGLUTARATE DEHYDROGENASE COMPONENT 4"/>
    <property type="match status" value="1"/>
</dbReference>
<dbReference type="Proteomes" id="UP000254866">
    <property type="component" value="Unassembled WGS sequence"/>
</dbReference>
<dbReference type="GeneID" id="43598056"/>
<keyword evidence="2" id="KW-0496">Mitochondrion</keyword>